<dbReference type="Pfam" id="PF00149">
    <property type="entry name" value="Metallophos"/>
    <property type="match status" value="1"/>
</dbReference>
<accession>A0A518JQX7</accession>
<dbReference type="GO" id="GO:0008803">
    <property type="term" value="F:bis(5'-nucleosyl)-tetraphosphatase (symmetrical) activity"/>
    <property type="evidence" value="ECO:0007669"/>
    <property type="project" value="TreeGrafter"/>
</dbReference>
<keyword evidence="3" id="KW-1185">Reference proteome</keyword>
<proteinExistence type="predicted"/>
<keyword evidence="2" id="KW-0378">Hydrolase</keyword>
<sequence>MLHTDLGARKLTKTSIDTDGGRTIAIGDIHGHADALRRLIDEIRPRRGDTIVPLGDYVNRGPDARGVIEALIELDSSCHLVPVLGNHDEMMLDARSDRYALDRFRHAGGQQTLDSYRPQPSIISAKLSLVPDSHWEFLNGCLAFYETQTCVFTHACYDPYLAMKDQPASLLRWTSIDGAVPAPHCSGKLVVVGHTPNRIVRNYRHLICIDTGCGFGGRLTALEPATGTTWSVEQSGTAQDGGLR</sequence>
<dbReference type="EMBL" id="CP036348">
    <property type="protein sequence ID" value="QDV67936.1"/>
    <property type="molecule type" value="Genomic_DNA"/>
</dbReference>
<dbReference type="InterPro" id="IPR050126">
    <property type="entry name" value="Ap4A_hydrolase"/>
</dbReference>
<gene>
    <name evidence="2" type="primary">pphA_2</name>
    <name evidence="2" type="ORF">Poly24_16420</name>
</gene>
<dbReference type="PANTHER" id="PTHR42850">
    <property type="entry name" value="METALLOPHOSPHOESTERASE"/>
    <property type="match status" value="1"/>
</dbReference>
<dbReference type="InterPro" id="IPR029052">
    <property type="entry name" value="Metallo-depent_PP-like"/>
</dbReference>
<dbReference type="Proteomes" id="UP000315082">
    <property type="component" value="Chromosome"/>
</dbReference>
<dbReference type="EC" id="3.1.3.16" evidence="2"/>
<dbReference type="RefSeq" id="WP_197452407.1">
    <property type="nucleotide sequence ID" value="NZ_CP036348.1"/>
</dbReference>
<dbReference type="PANTHER" id="PTHR42850:SF4">
    <property type="entry name" value="ZINC-DEPENDENT ENDOPOLYPHOSPHATASE"/>
    <property type="match status" value="1"/>
</dbReference>
<evidence type="ECO:0000313" key="3">
    <source>
        <dbReference type="Proteomes" id="UP000315082"/>
    </source>
</evidence>
<dbReference type="GO" id="GO:0005737">
    <property type="term" value="C:cytoplasm"/>
    <property type="evidence" value="ECO:0007669"/>
    <property type="project" value="TreeGrafter"/>
</dbReference>
<dbReference type="GO" id="GO:0110154">
    <property type="term" value="P:RNA decapping"/>
    <property type="evidence" value="ECO:0007669"/>
    <property type="project" value="TreeGrafter"/>
</dbReference>
<organism evidence="2 3">
    <name type="scientific">Rosistilla carotiformis</name>
    <dbReference type="NCBI Taxonomy" id="2528017"/>
    <lineage>
        <taxon>Bacteria</taxon>
        <taxon>Pseudomonadati</taxon>
        <taxon>Planctomycetota</taxon>
        <taxon>Planctomycetia</taxon>
        <taxon>Pirellulales</taxon>
        <taxon>Pirellulaceae</taxon>
        <taxon>Rosistilla</taxon>
    </lineage>
</organism>
<evidence type="ECO:0000259" key="1">
    <source>
        <dbReference type="Pfam" id="PF00149"/>
    </source>
</evidence>
<dbReference type="Gene3D" id="3.60.21.10">
    <property type="match status" value="1"/>
</dbReference>
<protein>
    <submittedName>
        <fullName evidence="2">Serine/threonine-protein phosphatase 1</fullName>
        <ecNumber evidence="2">3.1.3.16</ecNumber>
    </submittedName>
</protein>
<name>A0A518JQX7_9BACT</name>
<dbReference type="GO" id="GO:0004722">
    <property type="term" value="F:protein serine/threonine phosphatase activity"/>
    <property type="evidence" value="ECO:0007669"/>
    <property type="project" value="UniProtKB-EC"/>
</dbReference>
<dbReference type="InterPro" id="IPR004843">
    <property type="entry name" value="Calcineurin-like_PHP"/>
</dbReference>
<dbReference type="CDD" id="cd00144">
    <property type="entry name" value="MPP_PPP_family"/>
    <property type="match status" value="1"/>
</dbReference>
<reference evidence="2 3" key="1">
    <citation type="submission" date="2019-02" db="EMBL/GenBank/DDBJ databases">
        <title>Deep-cultivation of Planctomycetes and their phenomic and genomic characterization uncovers novel biology.</title>
        <authorList>
            <person name="Wiegand S."/>
            <person name="Jogler M."/>
            <person name="Boedeker C."/>
            <person name="Pinto D."/>
            <person name="Vollmers J."/>
            <person name="Rivas-Marin E."/>
            <person name="Kohn T."/>
            <person name="Peeters S.H."/>
            <person name="Heuer A."/>
            <person name="Rast P."/>
            <person name="Oberbeckmann S."/>
            <person name="Bunk B."/>
            <person name="Jeske O."/>
            <person name="Meyerdierks A."/>
            <person name="Storesund J.E."/>
            <person name="Kallscheuer N."/>
            <person name="Luecker S."/>
            <person name="Lage O.M."/>
            <person name="Pohl T."/>
            <person name="Merkel B.J."/>
            <person name="Hornburger P."/>
            <person name="Mueller R.-W."/>
            <person name="Bruemmer F."/>
            <person name="Labrenz M."/>
            <person name="Spormann A.M."/>
            <person name="Op den Camp H."/>
            <person name="Overmann J."/>
            <person name="Amann R."/>
            <person name="Jetten M.S.M."/>
            <person name="Mascher T."/>
            <person name="Medema M.H."/>
            <person name="Devos D.P."/>
            <person name="Kaster A.-K."/>
            <person name="Ovreas L."/>
            <person name="Rohde M."/>
            <person name="Galperin M.Y."/>
            <person name="Jogler C."/>
        </authorList>
    </citation>
    <scope>NUCLEOTIDE SEQUENCE [LARGE SCALE GENOMIC DNA]</scope>
    <source>
        <strain evidence="2 3">Poly24</strain>
    </source>
</reference>
<feature type="domain" description="Calcineurin-like phosphoesterase" evidence="1">
    <location>
        <begin position="22"/>
        <end position="101"/>
    </location>
</feature>
<dbReference type="AlphaFoldDB" id="A0A518JQX7"/>
<evidence type="ECO:0000313" key="2">
    <source>
        <dbReference type="EMBL" id="QDV67936.1"/>
    </source>
</evidence>
<dbReference type="SUPFAM" id="SSF56300">
    <property type="entry name" value="Metallo-dependent phosphatases"/>
    <property type="match status" value="1"/>
</dbReference>
<dbReference type="KEGG" id="rcf:Poly24_16420"/>